<feature type="transmembrane region" description="Helical" evidence="7">
    <location>
        <begin position="33"/>
        <end position="59"/>
    </location>
</feature>
<evidence type="ECO:0000256" key="6">
    <source>
        <dbReference type="ARBA" id="ARBA00023136"/>
    </source>
</evidence>
<dbReference type="GO" id="GO:0005886">
    <property type="term" value="C:plasma membrane"/>
    <property type="evidence" value="ECO:0007669"/>
    <property type="project" value="UniProtKB-SubCell"/>
</dbReference>
<feature type="transmembrane region" description="Helical" evidence="7">
    <location>
        <begin position="351"/>
        <end position="369"/>
    </location>
</feature>
<evidence type="ECO:0000256" key="1">
    <source>
        <dbReference type="ARBA" id="ARBA00004651"/>
    </source>
</evidence>
<evidence type="ECO:0000313" key="9">
    <source>
        <dbReference type="Proteomes" id="UP000199152"/>
    </source>
</evidence>
<dbReference type="PANTHER" id="PTHR30250">
    <property type="entry name" value="PST FAMILY PREDICTED COLANIC ACID TRANSPORTER"/>
    <property type="match status" value="1"/>
</dbReference>
<feature type="transmembrane region" description="Helical" evidence="7">
    <location>
        <begin position="245"/>
        <end position="263"/>
    </location>
</feature>
<feature type="transmembrane region" description="Helical" evidence="7">
    <location>
        <begin position="284"/>
        <end position="304"/>
    </location>
</feature>
<keyword evidence="5 7" id="KW-1133">Transmembrane helix</keyword>
<feature type="transmembrane region" description="Helical" evidence="7">
    <location>
        <begin position="375"/>
        <end position="395"/>
    </location>
</feature>
<protein>
    <submittedName>
        <fullName evidence="8">Polysaccharide transporter, PST family</fullName>
    </submittedName>
</protein>
<feature type="transmembrane region" description="Helical" evidence="7">
    <location>
        <begin position="433"/>
        <end position="458"/>
    </location>
</feature>
<sequence length="476" mass="48926">MVWQGASYLFGKLAVLVTTLVLARLLVPEDFGLVALAMVFITYADSIADLGVAQALVYLPRTAANTRAAMLSALGFAAVLGAGALLGAPVVAALFGEPDVAPLIQLLSISLVAGAVASVPESLMRRDLQFRRLSSAAVLRSVAVGIVSVVLAATGLGAAALVWGTIAGALVYVVATWALVPARPDVRVWRTQRAALGSVLGYGLPAAGGLLLSKLIFDIDYLIIGHQLGAEALGFYTMAFRIPELLILNVFFVVSSVTFPVYSQARSEPERLQRGYLNSVRIQAAYGVSAGLGTAAVAPVLIPVLLGENWVPVVAALVPLAVYAALRSLGAGANDIYKAIGRPGLSVQISLLRLVVLVPTLVLATRWGFAGVAWAQAGAAAVFVVLMQGVALRVLGLRASQLLRAAGPGLTAGAATGGAALLVVLLLPGADVVVLAVAVVAGLAAGGGTLHLLAPTLAREVLRMFRRRTPSRPPAA</sequence>
<feature type="transmembrane region" description="Helical" evidence="7">
    <location>
        <begin position="7"/>
        <end position="27"/>
    </location>
</feature>
<feature type="transmembrane region" description="Helical" evidence="7">
    <location>
        <begin position="407"/>
        <end position="427"/>
    </location>
</feature>
<dbReference type="EMBL" id="FOSW01000004">
    <property type="protein sequence ID" value="SFK92061.1"/>
    <property type="molecule type" value="Genomic_DNA"/>
</dbReference>
<evidence type="ECO:0000256" key="4">
    <source>
        <dbReference type="ARBA" id="ARBA00022692"/>
    </source>
</evidence>
<keyword evidence="9" id="KW-1185">Reference proteome</keyword>
<dbReference type="OrthoDB" id="9770347at2"/>
<comment type="subcellular location">
    <subcellularLocation>
        <location evidence="1">Cell membrane</location>
        <topology evidence="1">Multi-pass membrane protein</topology>
    </subcellularLocation>
</comment>
<dbReference type="RefSeq" id="WP_143087132.1">
    <property type="nucleotide sequence ID" value="NZ_FOSW01000004.1"/>
</dbReference>
<feature type="transmembrane region" description="Helical" evidence="7">
    <location>
        <begin position="160"/>
        <end position="182"/>
    </location>
</feature>
<name>A0A1I4DJM5_9ACTN</name>
<feature type="transmembrane region" description="Helical" evidence="7">
    <location>
        <begin position="102"/>
        <end position="124"/>
    </location>
</feature>
<dbReference type="AlphaFoldDB" id="A0A1I4DJM5"/>
<organism evidence="8 9">
    <name type="scientific">Geodermatophilus ruber</name>
    <dbReference type="NCBI Taxonomy" id="504800"/>
    <lineage>
        <taxon>Bacteria</taxon>
        <taxon>Bacillati</taxon>
        <taxon>Actinomycetota</taxon>
        <taxon>Actinomycetes</taxon>
        <taxon>Geodermatophilales</taxon>
        <taxon>Geodermatophilaceae</taxon>
        <taxon>Geodermatophilus</taxon>
    </lineage>
</organism>
<evidence type="ECO:0000256" key="3">
    <source>
        <dbReference type="ARBA" id="ARBA00022475"/>
    </source>
</evidence>
<keyword evidence="6 7" id="KW-0472">Membrane</keyword>
<dbReference type="Pfam" id="PF13440">
    <property type="entry name" value="Polysacc_synt_3"/>
    <property type="match status" value="1"/>
</dbReference>
<reference evidence="8 9" key="1">
    <citation type="submission" date="2016-10" db="EMBL/GenBank/DDBJ databases">
        <authorList>
            <person name="de Groot N.N."/>
        </authorList>
    </citation>
    <scope>NUCLEOTIDE SEQUENCE [LARGE SCALE GENOMIC DNA]</scope>
    <source>
        <strain evidence="8 9">DSM 45317</strain>
    </source>
</reference>
<evidence type="ECO:0000256" key="7">
    <source>
        <dbReference type="SAM" id="Phobius"/>
    </source>
</evidence>
<proteinExistence type="inferred from homology"/>
<dbReference type="InParanoid" id="A0A1I4DJM5"/>
<accession>A0A1I4DJM5</accession>
<keyword evidence="3" id="KW-1003">Cell membrane</keyword>
<dbReference type="InterPro" id="IPR050833">
    <property type="entry name" value="Poly_Biosynth_Transport"/>
</dbReference>
<feature type="transmembrane region" description="Helical" evidence="7">
    <location>
        <begin position="71"/>
        <end position="96"/>
    </location>
</feature>
<evidence type="ECO:0000256" key="5">
    <source>
        <dbReference type="ARBA" id="ARBA00022989"/>
    </source>
</evidence>
<feature type="transmembrane region" description="Helical" evidence="7">
    <location>
        <begin position="194"/>
        <end position="212"/>
    </location>
</feature>
<gene>
    <name evidence="8" type="ORF">SAMN04488085_104358</name>
</gene>
<dbReference type="Proteomes" id="UP000199152">
    <property type="component" value="Unassembled WGS sequence"/>
</dbReference>
<feature type="transmembrane region" description="Helical" evidence="7">
    <location>
        <begin position="310"/>
        <end position="330"/>
    </location>
</feature>
<keyword evidence="4 7" id="KW-0812">Transmembrane</keyword>
<dbReference type="STRING" id="504800.SAMN04488085_104358"/>
<comment type="similarity">
    <text evidence="2">Belongs to the polysaccharide synthase family.</text>
</comment>
<dbReference type="PANTHER" id="PTHR30250:SF10">
    <property type="entry name" value="LIPOPOLYSACCHARIDE BIOSYNTHESIS PROTEIN WZXC"/>
    <property type="match status" value="1"/>
</dbReference>
<feature type="transmembrane region" description="Helical" evidence="7">
    <location>
        <begin position="136"/>
        <end position="154"/>
    </location>
</feature>
<evidence type="ECO:0000313" key="8">
    <source>
        <dbReference type="EMBL" id="SFK92061.1"/>
    </source>
</evidence>
<evidence type="ECO:0000256" key="2">
    <source>
        <dbReference type="ARBA" id="ARBA00007430"/>
    </source>
</evidence>